<evidence type="ECO:0000313" key="14">
    <source>
        <dbReference type="EMBL" id="QCF25235.1"/>
    </source>
</evidence>
<evidence type="ECO:0000256" key="10">
    <source>
        <dbReference type="ARBA" id="ARBA00023186"/>
    </source>
</evidence>
<dbReference type="GO" id="GO:0044874">
    <property type="term" value="P:lipoprotein localization to outer membrane"/>
    <property type="evidence" value="ECO:0007669"/>
    <property type="project" value="UniProtKB-UniRule"/>
</dbReference>
<evidence type="ECO:0000256" key="4">
    <source>
        <dbReference type="ARBA" id="ARBA00016202"/>
    </source>
</evidence>
<keyword evidence="6 13" id="KW-0732">Signal</keyword>
<dbReference type="PROSITE" id="PS51257">
    <property type="entry name" value="PROKAR_LIPOPROTEIN"/>
    <property type="match status" value="1"/>
</dbReference>
<evidence type="ECO:0000256" key="12">
    <source>
        <dbReference type="ARBA" id="ARBA00023288"/>
    </source>
</evidence>
<dbReference type="Gene3D" id="2.50.20.10">
    <property type="entry name" value="Lipoprotein localisation LolA/LolB/LppX"/>
    <property type="match status" value="1"/>
</dbReference>
<dbReference type="CDD" id="cd16326">
    <property type="entry name" value="LolB"/>
    <property type="match status" value="1"/>
</dbReference>
<dbReference type="AlphaFoldDB" id="A0A4P7XF07"/>
<evidence type="ECO:0000313" key="15">
    <source>
        <dbReference type="Proteomes" id="UP000298049"/>
    </source>
</evidence>
<dbReference type="Proteomes" id="UP000298049">
    <property type="component" value="Chromosome"/>
</dbReference>
<dbReference type="RefSeq" id="WP_136547287.1">
    <property type="nucleotide sequence ID" value="NZ_CP031093.1"/>
</dbReference>
<keyword evidence="15" id="KW-1185">Reference proteome</keyword>
<sequence length="213" mass="23942">MFDLGRRAGRFLLPGLVLLALTACSTRIHLPDDTGLSRAKPSDWHEREKALRAFDEWELIGKIAVRQADQSQSAIINRWSQQSDAYHLQLSSAFLGMGSVELMGDRHQLLIRTADGESYVSDDPEALVREVTGWRLPLAVLPYWVRGIPAPGQPSALGFGDQDTLKMLSQAGWDVYFERYSEPTERRPALPRLITATNGEARVRLAISRWQSQ</sequence>
<evidence type="ECO:0000256" key="9">
    <source>
        <dbReference type="ARBA" id="ARBA00023139"/>
    </source>
</evidence>
<protein>
    <recommendedName>
        <fullName evidence="4 13">Outer-membrane lipoprotein LolB</fullName>
    </recommendedName>
</protein>
<dbReference type="OrthoDB" id="9797618at2"/>
<dbReference type="EMBL" id="CP031093">
    <property type="protein sequence ID" value="QCF25235.1"/>
    <property type="molecule type" value="Genomic_DNA"/>
</dbReference>
<proteinExistence type="inferred from homology"/>
<dbReference type="Pfam" id="PF03550">
    <property type="entry name" value="LolB"/>
    <property type="match status" value="1"/>
</dbReference>
<organism evidence="14 15">
    <name type="scientific">Hydrocarboniclastica marina</name>
    <dbReference type="NCBI Taxonomy" id="2259620"/>
    <lineage>
        <taxon>Bacteria</taxon>
        <taxon>Pseudomonadati</taxon>
        <taxon>Pseudomonadota</taxon>
        <taxon>Gammaproteobacteria</taxon>
        <taxon>Alteromonadales</taxon>
        <taxon>Alteromonadaceae</taxon>
        <taxon>Hydrocarboniclastica</taxon>
    </lineage>
</organism>
<dbReference type="GO" id="GO:0015031">
    <property type="term" value="P:protein transport"/>
    <property type="evidence" value="ECO:0007669"/>
    <property type="project" value="UniProtKB-KW"/>
</dbReference>
<accession>A0A4P7XF07</accession>
<dbReference type="HAMAP" id="MF_00233">
    <property type="entry name" value="LolB"/>
    <property type="match status" value="1"/>
</dbReference>
<comment type="similarity">
    <text evidence="2 13">Belongs to the LolB family.</text>
</comment>
<comment type="subunit">
    <text evidence="3 13">Monomer.</text>
</comment>
<dbReference type="InterPro" id="IPR029046">
    <property type="entry name" value="LolA/LolB/LppX"/>
</dbReference>
<keyword evidence="12 13" id="KW-0449">Lipoprotein</keyword>
<evidence type="ECO:0000256" key="7">
    <source>
        <dbReference type="ARBA" id="ARBA00022927"/>
    </source>
</evidence>
<reference evidence="14 15" key="1">
    <citation type="submission" date="2018-07" db="EMBL/GenBank/DDBJ databases">
        <title>Marsedoiliclastica nanhaica gen. nov. sp. nov., a novel marine hydrocarbonoclastic bacterium isolated from an in-situ enriched hydrocarbon-degrading consortium in deep-sea sediment.</title>
        <authorList>
            <person name="Dong C."/>
            <person name="Ma T."/>
            <person name="Liu R."/>
            <person name="Shao Z."/>
        </authorList>
    </citation>
    <scope>NUCLEOTIDE SEQUENCE [LARGE SCALE GENOMIC DNA]</scope>
    <source>
        <strain evidence="15">soil36-7</strain>
    </source>
</reference>
<dbReference type="SUPFAM" id="SSF89392">
    <property type="entry name" value="Prokaryotic lipoproteins and lipoprotein localization factors"/>
    <property type="match status" value="1"/>
</dbReference>
<comment type="subcellular location">
    <subcellularLocation>
        <location evidence="1 13">Cell outer membrane</location>
        <topology evidence="1 13">Lipid-anchor</topology>
    </subcellularLocation>
</comment>
<dbReference type="InterPro" id="IPR004565">
    <property type="entry name" value="OM_lipoprot_LolB"/>
</dbReference>
<evidence type="ECO:0000256" key="11">
    <source>
        <dbReference type="ARBA" id="ARBA00023237"/>
    </source>
</evidence>
<evidence type="ECO:0000256" key="13">
    <source>
        <dbReference type="HAMAP-Rule" id="MF_00233"/>
    </source>
</evidence>
<dbReference type="NCBIfam" id="TIGR00548">
    <property type="entry name" value="lolB"/>
    <property type="match status" value="1"/>
</dbReference>
<dbReference type="KEGG" id="hmi:soil367_04440"/>
<keyword evidence="8 13" id="KW-0472">Membrane</keyword>
<evidence type="ECO:0000256" key="2">
    <source>
        <dbReference type="ARBA" id="ARBA00009696"/>
    </source>
</evidence>
<keyword evidence="5 13" id="KW-0813">Transport</keyword>
<keyword evidence="10 13" id="KW-0143">Chaperone</keyword>
<keyword evidence="11 13" id="KW-0998">Cell outer membrane</keyword>
<keyword evidence="7 13" id="KW-0653">Protein transport</keyword>
<evidence type="ECO:0000256" key="3">
    <source>
        <dbReference type="ARBA" id="ARBA00011245"/>
    </source>
</evidence>
<evidence type="ECO:0000256" key="5">
    <source>
        <dbReference type="ARBA" id="ARBA00022448"/>
    </source>
</evidence>
<dbReference type="GO" id="GO:0009279">
    <property type="term" value="C:cell outer membrane"/>
    <property type="evidence" value="ECO:0007669"/>
    <property type="project" value="UniProtKB-SubCell"/>
</dbReference>
<name>A0A4P7XF07_9ALTE</name>
<evidence type="ECO:0000256" key="6">
    <source>
        <dbReference type="ARBA" id="ARBA00022729"/>
    </source>
</evidence>
<keyword evidence="9 13" id="KW-0564">Palmitate</keyword>
<comment type="function">
    <text evidence="13">Plays a critical role in the incorporation of lipoproteins in the outer membrane after they are released by the LolA protein.</text>
</comment>
<evidence type="ECO:0000256" key="8">
    <source>
        <dbReference type="ARBA" id="ARBA00023136"/>
    </source>
</evidence>
<evidence type="ECO:0000256" key="1">
    <source>
        <dbReference type="ARBA" id="ARBA00004459"/>
    </source>
</evidence>
<gene>
    <name evidence="13 14" type="primary">lolB</name>
    <name evidence="14" type="ORF">soil367_04440</name>
</gene>